<comment type="caution">
    <text evidence="6">The sequence shown here is derived from an EMBL/GenBank/DDBJ whole genome shotgun (WGS) entry which is preliminary data.</text>
</comment>
<evidence type="ECO:0000259" key="5">
    <source>
        <dbReference type="PROSITE" id="PS50932"/>
    </source>
</evidence>
<dbReference type="PROSITE" id="PS00356">
    <property type="entry name" value="HTH_LACI_1"/>
    <property type="match status" value="1"/>
</dbReference>
<keyword evidence="4" id="KW-0804">Transcription</keyword>
<dbReference type="PANTHER" id="PTHR30146:SF95">
    <property type="entry name" value="RIBOSE OPERON REPRESSOR"/>
    <property type="match status" value="1"/>
</dbReference>
<dbReference type="Pfam" id="PF00356">
    <property type="entry name" value="LacI"/>
    <property type="match status" value="1"/>
</dbReference>
<dbReference type="InterPro" id="IPR010982">
    <property type="entry name" value="Lambda_DNA-bd_dom_sf"/>
</dbReference>
<name>A0A323TBJ3_9BACI</name>
<dbReference type="RefSeq" id="WP_110610158.1">
    <property type="nucleotide sequence ID" value="NZ_PDOD01000003.1"/>
</dbReference>
<dbReference type="SUPFAM" id="SSF47413">
    <property type="entry name" value="lambda repressor-like DNA-binding domains"/>
    <property type="match status" value="1"/>
</dbReference>
<dbReference type="PANTHER" id="PTHR30146">
    <property type="entry name" value="LACI-RELATED TRANSCRIPTIONAL REPRESSOR"/>
    <property type="match status" value="1"/>
</dbReference>
<reference evidence="6 7" key="1">
    <citation type="submission" date="2017-10" db="EMBL/GenBank/DDBJ databases">
        <title>Bacillus sp. nov., a halophilic bacterium isolated from a Keqin Lake.</title>
        <authorList>
            <person name="Wang H."/>
        </authorList>
    </citation>
    <scope>NUCLEOTIDE SEQUENCE [LARGE SCALE GENOMIC DNA]</scope>
    <source>
        <strain evidence="6 7">KQ-12</strain>
    </source>
</reference>
<dbReference type="InterPro" id="IPR028082">
    <property type="entry name" value="Peripla_BP_I"/>
</dbReference>
<dbReference type="CDD" id="cd06291">
    <property type="entry name" value="PBP1_Qymf-like"/>
    <property type="match status" value="1"/>
</dbReference>
<gene>
    <name evidence="6" type="ORF">CR194_13130</name>
</gene>
<dbReference type="SUPFAM" id="SSF53822">
    <property type="entry name" value="Periplasmic binding protein-like I"/>
    <property type="match status" value="1"/>
</dbReference>
<keyword evidence="7" id="KW-1185">Reference proteome</keyword>
<dbReference type="AlphaFoldDB" id="A0A323TBJ3"/>
<evidence type="ECO:0000256" key="4">
    <source>
        <dbReference type="ARBA" id="ARBA00023163"/>
    </source>
</evidence>
<dbReference type="EMBL" id="PDOD01000003">
    <property type="protein sequence ID" value="PYZ92608.1"/>
    <property type="molecule type" value="Genomic_DNA"/>
</dbReference>
<sequence>MTTMKDVAKHAGVSKATVSRVLNKKGYVSKEAEASVLKSIKELNYQPNSVARSLYHKTSGMIALVLPDISNPFFPELARAVEDVALAYGYTVVFCNTDEEIEKEKRYFEALQQKYVDGIILSTSSQAPDEYHKLDLPLVALDRFLGENIPTVVSENKRGGELATQHLLDNGCKNLAHLRGPEGVGPAEDRLEGFRKVVSKEKCSYTVRTAGFDMERAKQETYKLFQDKPDIDGIFAGSDITAAGALHALSTLGKKVPEEVKVIGFDGIPLGQMFVPGITTMEQSIYDMGALAARLLIKQIEKKPIENYIHEFPVHLVVRGTTEEVMT</sequence>
<evidence type="ECO:0000313" key="7">
    <source>
        <dbReference type="Proteomes" id="UP000248214"/>
    </source>
</evidence>
<keyword evidence="1" id="KW-0678">Repressor</keyword>
<dbReference type="OrthoDB" id="9796186at2"/>
<proteinExistence type="predicted"/>
<keyword evidence="2" id="KW-0805">Transcription regulation</keyword>
<dbReference type="SMART" id="SM00354">
    <property type="entry name" value="HTH_LACI"/>
    <property type="match status" value="1"/>
</dbReference>
<dbReference type="Gene3D" id="1.10.260.40">
    <property type="entry name" value="lambda repressor-like DNA-binding domains"/>
    <property type="match status" value="1"/>
</dbReference>
<dbReference type="GO" id="GO:0003700">
    <property type="term" value="F:DNA-binding transcription factor activity"/>
    <property type="evidence" value="ECO:0007669"/>
    <property type="project" value="TreeGrafter"/>
</dbReference>
<dbReference type="InterPro" id="IPR001761">
    <property type="entry name" value="Peripla_BP/Lac1_sug-bd_dom"/>
</dbReference>
<keyword evidence="3" id="KW-0238">DNA-binding</keyword>
<dbReference type="GO" id="GO:0000976">
    <property type="term" value="F:transcription cis-regulatory region binding"/>
    <property type="evidence" value="ECO:0007669"/>
    <property type="project" value="TreeGrafter"/>
</dbReference>
<evidence type="ECO:0000256" key="3">
    <source>
        <dbReference type="ARBA" id="ARBA00023125"/>
    </source>
</evidence>
<accession>A0A323TBJ3</accession>
<dbReference type="PRINTS" id="PR00036">
    <property type="entry name" value="HTHLACI"/>
</dbReference>
<protein>
    <submittedName>
        <fullName evidence="6">Transcriptional regulator</fullName>
    </submittedName>
</protein>
<dbReference type="CDD" id="cd01392">
    <property type="entry name" value="HTH_LacI"/>
    <property type="match status" value="1"/>
</dbReference>
<dbReference type="Gene3D" id="3.40.50.2300">
    <property type="match status" value="2"/>
</dbReference>
<evidence type="ECO:0000256" key="2">
    <source>
        <dbReference type="ARBA" id="ARBA00023015"/>
    </source>
</evidence>
<evidence type="ECO:0000313" key="6">
    <source>
        <dbReference type="EMBL" id="PYZ92608.1"/>
    </source>
</evidence>
<dbReference type="PROSITE" id="PS50932">
    <property type="entry name" value="HTH_LACI_2"/>
    <property type="match status" value="1"/>
</dbReference>
<dbReference type="Pfam" id="PF00532">
    <property type="entry name" value="Peripla_BP_1"/>
    <property type="match status" value="1"/>
</dbReference>
<feature type="domain" description="HTH lacI-type" evidence="5">
    <location>
        <begin position="2"/>
        <end position="56"/>
    </location>
</feature>
<evidence type="ECO:0000256" key="1">
    <source>
        <dbReference type="ARBA" id="ARBA00022491"/>
    </source>
</evidence>
<organism evidence="6 7">
    <name type="scientific">Salipaludibacillus keqinensis</name>
    <dbReference type="NCBI Taxonomy" id="2045207"/>
    <lineage>
        <taxon>Bacteria</taxon>
        <taxon>Bacillati</taxon>
        <taxon>Bacillota</taxon>
        <taxon>Bacilli</taxon>
        <taxon>Bacillales</taxon>
        <taxon>Bacillaceae</taxon>
    </lineage>
</organism>
<dbReference type="InterPro" id="IPR000843">
    <property type="entry name" value="HTH_LacI"/>
</dbReference>
<dbReference type="Proteomes" id="UP000248214">
    <property type="component" value="Unassembled WGS sequence"/>
</dbReference>